<dbReference type="AlphaFoldDB" id="X1RAT9"/>
<gene>
    <name evidence="2" type="ORF">S12H4_20729</name>
</gene>
<organism evidence="2">
    <name type="scientific">marine sediment metagenome</name>
    <dbReference type="NCBI Taxonomy" id="412755"/>
    <lineage>
        <taxon>unclassified sequences</taxon>
        <taxon>metagenomes</taxon>
        <taxon>ecological metagenomes</taxon>
    </lineage>
</organism>
<feature type="compositionally biased region" description="Basic and acidic residues" evidence="1">
    <location>
        <begin position="1"/>
        <end position="13"/>
    </location>
</feature>
<reference evidence="2" key="1">
    <citation type="journal article" date="2014" name="Front. Microbiol.">
        <title>High frequency of phylogenetically diverse reductive dehalogenase-homologous genes in deep subseafloor sedimentary metagenomes.</title>
        <authorList>
            <person name="Kawai M."/>
            <person name="Futagami T."/>
            <person name="Toyoda A."/>
            <person name="Takaki Y."/>
            <person name="Nishi S."/>
            <person name="Hori S."/>
            <person name="Arai W."/>
            <person name="Tsubouchi T."/>
            <person name="Morono Y."/>
            <person name="Uchiyama I."/>
            <person name="Ito T."/>
            <person name="Fujiyama A."/>
            <person name="Inagaki F."/>
            <person name="Takami H."/>
        </authorList>
    </citation>
    <scope>NUCLEOTIDE SEQUENCE</scope>
    <source>
        <strain evidence="2">Expedition CK06-06</strain>
    </source>
</reference>
<proteinExistence type="predicted"/>
<comment type="caution">
    <text evidence="2">The sequence shown here is derived from an EMBL/GenBank/DDBJ whole genome shotgun (WGS) entry which is preliminary data.</text>
</comment>
<name>X1RAT9_9ZZZZ</name>
<evidence type="ECO:0000256" key="1">
    <source>
        <dbReference type="SAM" id="MobiDB-lite"/>
    </source>
</evidence>
<feature type="region of interest" description="Disordered" evidence="1">
    <location>
        <begin position="1"/>
        <end position="47"/>
    </location>
</feature>
<evidence type="ECO:0000313" key="2">
    <source>
        <dbReference type="EMBL" id="GAI77668.1"/>
    </source>
</evidence>
<sequence length="172" mass="19303">MKRLKGTAEEKKSSARTSPGDAEPPAEPDKTHASDTEVDTQQTHNFEPVDVAMGRIKEIVEKSRNENPDMPILILLDGRREDGKHIGKTTLADAIDTTHSLKNYYENKYKNFGLDDLNQDVIVVHGDTLRPLFKKKVDNPDEVEAIVEAIKMFHPGPVEYFDSLGIDKTAFL</sequence>
<protein>
    <submittedName>
        <fullName evidence="2">Uncharacterized protein</fullName>
    </submittedName>
</protein>
<dbReference type="EMBL" id="BARW01010551">
    <property type="protein sequence ID" value="GAI77668.1"/>
    <property type="molecule type" value="Genomic_DNA"/>
</dbReference>
<accession>X1RAT9</accession>